<feature type="compositionally biased region" description="Basic and acidic residues" evidence="1">
    <location>
        <begin position="40"/>
        <end position="49"/>
    </location>
</feature>
<organism evidence="2">
    <name type="scientific">Gasterosteus aculeatus</name>
    <name type="common">Three-spined stickleback</name>
    <dbReference type="NCBI Taxonomy" id="69293"/>
    <lineage>
        <taxon>Eukaryota</taxon>
        <taxon>Metazoa</taxon>
        <taxon>Chordata</taxon>
        <taxon>Craniata</taxon>
        <taxon>Vertebrata</taxon>
        <taxon>Euteleostomi</taxon>
        <taxon>Actinopterygii</taxon>
        <taxon>Neopterygii</taxon>
        <taxon>Teleostei</taxon>
        <taxon>Neoteleostei</taxon>
        <taxon>Acanthomorphata</taxon>
        <taxon>Eupercaria</taxon>
        <taxon>Perciformes</taxon>
        <taxon>Cottioidei</taxon>
        <taxon>Gasterosteales</taxon>
        <taxon>Gasterosteidae</taxon>
        <taxon>Gasterosteus</taxon>
    </lineage>
</organism>
<name>G3PFJ8_GASAC</name>
<dbReference type="Bgee" id="ENSGACG00000012387">
    <property type="expression patterns" value="Expressed in head kidney and 9 other cell types or tissues"/>
</dbReference>
<feature type="compositionally biased region" description="Basic residues" evidence="1">
    <location>
        <begin position="1"/>
        <end position="17"/>
    </location>
</feature>
<sequence>MSPKRSSRQPKSSKKSPQRSPSPNEEVFQRRWRVKRPRTRLRETDADERKDLDIIDIINRSTEARRVAEEEDVPVVEATNDEDCDSVSSSVASGPSLLHSRVSHKKVRPSQGLCSACKTLYQKTAKKKAPLKKQLLDNNPESLTCDQWVLVKSWRPRRLLNVRGKLLMCVQRLQERVAVQNGSKGPAQYVAEASACSKPHTFLQR</sequence>
<dbReference type="eggNOG" id="ENOG502SUA5">
    <property type="taxonomic scope" value="Eukaryota"/>
</dbReference>
<dbReference type="InParanoid" id="G3PFJ8"/>
<reference evidence="2" key="2">
    <citation type="submission" date="2024-04" db="UniProtKB">
        <authorList>
            <consortium name="Ensembl"/>
        </authorList>
    </citation>
    <scope>IDENTIFICATION</scope>
</reference>
<reference evidence="2" key="1">
    <citation type="submission" date="2006-01" db="EMBL/GenBank/DDBJ databases">
        <authorList>
            <person name="Lindblad-Toh K."/>
            <person name="Mauceli E."/>
            <person name="Grabherr M."/>
            <person name="Chang J.L."/>
            <person name="Lander E.S."/>
        </authorList>
    </citation>
    <scope>NUCLEOTIDE SEQUENCE [LARGE SCALE GENOMIC DNA]</scope>
</reference>
<evidence type="ECO:0000256" key="1">
    <source>
        <dbReference type="SAM" id="MobiDB-lite"/>
    </source>
</evidence>
<protein>
    <submittedName>
        <fullName evidence="2">Uncharacterized protein</fullName>
    </submittedName>
</protein>
<evidence type="ECO:0000313" key="2">
    <source>
        <dbReference type="Ensembl" id="ENSGACP00000016372.1"/>
    </source>
</evidence>
<feature type="compositionally biased region" description="Low complexity" evidence="1">
    <location>
        <begin position="86"/>
        <end position="100"/>
    </location>
</feature>
<dbReference type="AlphaFoldDB" id="G3PFJ8"/>
<dbReference type="Ensembl" id="ENSGACT00000016404.1">
    <property type="protein sequence ID" value="ENSGACP00000016372.1"/>
    <property type="gene ID" value="ENSGACG00000012387.1"/>
</dbReference>
<dbReference type="OMA" id="PRLEETH"/>
<feature type="compositionally biased region" description="Basic residues" evidence="1">
    <location>
        <begin position="30"/>
        <end position="39"/>
    </location>
</feature>
<proteinExistence type="predicted"/>
<feature type="region of interest" description="Disordered" evidence="1">
    <location>
        <begin position="81"/>
        <end position="104"/>
    </location>
</feature>
<feature type="region of interest" description="Disordered" evidence="1">
    <location>
        <begin position="1"/>
        <end position="49"/>
    </location>
</feature>
<accession>G3PFJ8</accession>